<dbReference type="Proteomes" id="UP000266841">
    <property type="component" value="Unassembled WGS sequence"/>
</dbReference>
<keyword evidence="2" id="KW-1185">Reference proteome</keyword>
<reference evidence="1 2" key="1">
    <citation type="journal article" date="2012" name="Genome Biol.">
        <title>Genome and low-iron response of an oceanic diatom adapted to chronic iron limitation.</title>
        <authorList>
            <person name="Lommer M."/>
            <person name="Specht M."/>
            <person name="Roy A.S."/>
            <person name="Kraemer L."/>
            <person name="Andreson R."/>
            <person name="Gutowska M.A."/>
            <person name="Wolf J."/>
            <person name="Bergner S.V."/>
            <person name="Schilhabel M.B."/>
            <person name="Klostermeier U.C."/>
            <person name="Beiko R.G."/>
            <person name="Rosenstiel P."/>
            <person name="Hippler M."/>
            <person name="Laroche J."/>
        </authorList>
    </citation>
    <scope>NUCLEOTIDE SEQUENCE [LARGE SCALE GENOMIC DNA]</scope>
    <source>
        <strain evidence="1 2">CCMP1005</strain>
    </source>
</reference>
<accession>K0S5Q9</accession>
<sequence>MNFFLCDPLRHTGGVRGVDGVYPARPSALFTPTELLGQSVASFDLKQPPSMRPTIINLSTSMCARLKSVFQHFQQAFSTHASGVWGNDEGYPARLSVLYTPTGPLGQSVAYLRRPQTSNDTSSAVDLSAPMCSRPSHEQFFLSRVRLLHAADISETDYRQIGQLAPLGKGLVDSREDPSARFGNM</sequence>
<evidence type="ECO:0000313" key="2">
    <source>
        <dbReference type="Proteomes" id="UP000266841"/>
    </source>
</evidence>
<comment type="caution">
    <text evidence="1">The sequence shown here is derived from an EMBL/GenBank/DDBJ whole genome shotgun (WGS) entry which is preliminary data.</text>
</comment>
<evidence type="ECO:0000313" key="1">
    <source>
        <dbReference type="EMBL" id="EJK56221.1"/>
    </source>
</evidence>
<protein>
    <submittedName>
        <fullName evidence="1">Uncharacterized protein</fullName>
    </submittedName>
</protein>
<dbReference type="EMBL" id="AGNL01032082">
    <property type="protein sequence ID" value="EJK56221.1"/>
    <property type="molecule type" value="Genomic_DNA"/>
</dbReference>
<organism evidence="1 2">
    <name type="scientific">Thalassiosira oceanica</name>
    <name type="common">Marine diatom</name>
    <dbReference type="NCBI Taxonomy" id="159749"/>
    <lineage>
        <taxon>Eukaryota</taxon>
        <taxon>Sar</taxon>
        <taxon>Stramenopiles</taxon>
        <taxon>Ochrophyta</taxon>
        <taxon>Bacillariophyta</taxon>
        <taxon>Coscinodiscophyceae</taxon>
        <taxon>Thalassiosirophycidae</taxon>
        <taxon>Thalassiosirales</taxon>
        <taxon>Thalassiosiraceae</taxon>
        <taxon>Thalassiosira</taxon>
    </lineage>
</organism>
<gene>
    <name evidence="1" type="ORF">THAOC_23936</name>
</gene>
<name>K0S5Q9_THAOC</name>
<dbReference type="AlphaFoldDB" id="K0S5Q9"/>
<proteinExistence type="predicted"/>